<dbReference type="Pfam" id="PF13302">
    <property type="entry name" value="Acetyltransf_3"/>
    <property type="match status" value="1"/>
</dbReference>
<proteinExistence type="predicted"/>
<dbReference type="Proteomes" id="UP001596122">
    <property type="component" value="Unassembled WGS sequence"/>
</dbReference>
<gene>
    <name evidence="2" type="ORF">ACFPJ6_12680</name>
</gene>
<feature type="domain" description="N-acetyltransferase" evidence="1">
    <location>
        <begin position="18"/>
        <end position="124"/>
    </location>
</feature>
<dbReference type="InterPro" id="IPR016181">
    <property type="entry name" value="Acyl_CoA_acyltransferase"/>
</dbReference>
<dbReference type="SUPFAM" id="SSF55729">
    <property type="entry name" value="Acyl-CoA N-acyltransferases (Nat)"/>
    <property type="match status" value="1"/>
</dbReference>
<dbReference type="EMBL" id="JBHSLD010000009">
    <property type="protein sequence ID" value="MFC5381646.1"/>
    <property type="molecule type" value="Genomic_DNA"/>
</dbReference>
<dbReference type="GO" id="GO:0016746">
    <property type="term" value="F:acyltransferase activity"/>
    <property type="evidence" value="ECO:0007669"/>
    <property type="project" value="UniProtKB-KW"/>
</dbReference>
<dbReference type="EC" id="2.3.-.-" evidence="2"/>
<reference evidence="3" key="1">
    <citation type="journal article" date="2019" name="Int. J. Syst. Evol. Microbiol.">
        <title>The Global Catalogue of Microorganisms (GCM) 10K type strain sequencing project: providing services to taxonomists for standard genome sequencing and annotation.</title>
        <authorList>
            <consortium name="The Broad Institute Genomics Platform"/>
            <consortium name="The Broad Institute Genome Sequencing Center for Infectious Disease"/>
            <person name="Wu L."/>
            <person name="Ma J."/>
        </authorList>
    </citation>
    <scope>NUCLEOTIDE SEQUENCE [LARGE SCALE GENOMIC DNA]</scope>
    <source>
        <strain evidence="3">CCUG 43114</strain>
    </source>
</reference>
<comment type="caution">
    <text evidence="2">The sequence shown here is derived from an EMBL/GenBank/DDBJ whole genome shotgun (WGS) entry which is preliminary data.</text>
</comment>
<evidence type="ECO:0000313" key="2">
    <source>
        <dbReference type="EMBL" id="MFC5381646.1"/>
    </source>
</evidence>
<evidence type="ECO:0000259" key="1">
    <source>
        <dbReference type="Pfam" id="PF13302"/>
    </source>
</evidence>
<accession>A0ABW0GRP9</accession>
<keyword evidence="2" id="KW-0012">Acyltransferase</keyword>
<evidence type="ECO:0000313" key="3">
    <source>
        <dbReference type="Proteomes" id="UP001596122"/>
    </source>
</evidence>
<dbReference type="Gene3D" id="3.40.630.30">
    <property type="match status" value="1"/>
</dbReference>
<organism evidence="2 3">
    <name type="scientific">Aquipuribacter nitratireducens</name>
    <dbReference type="NCBI Taxonomy" id="650104"/>
    <lineage>
        <taxon>Bacteria</taxon>
        <taxon>Bacillati</taxon>
        <taxon>Actinomycetota</taxon>
        <taxon>Actinomycetes</taxon>
        <taxon>Micrococcales</taxon>
        <taxon>Intrasporangiaceae</taxon>
        <taxon>Aquipuribacter</taxon>
    </lineage>
</organism>
<dbReference type="RefSeq" id="WP_340269596.1">
    <property type="nucleotide sequence ID" value="NZ_JBBEOG010000004.1"/>
</dbReference>
<keyword evidence="2" id="KW-0808">Transferase</keyword>
<sequence>MDGEGSRARSIGFARLTELPLEDVRALLNEPRNHRHMPLATVFSEEDTARWVHDKDVQWEQHGFGPEAVLVDGGLAGWGGFQREDAGADLSLVLAPRFWGHGAEVARRFVDRGFGELGLEEIVVSLPFSRSPARALAPYGFRDQGTVTHGSVTFRLFRLRRADWAGSGARP</sequence>
<name>A0ABW0GRP9_9MICO</name>
<protein>
    <submittedName>
        <fullName evidence="2">GNAT family N-acetyltransferase</fullName>
        <ecNumber evidence="2">2.3.-.-</ecNumber>
    </submittedName>
</protein>
<dbReference type="InterPro" id="IPR000182">
    <property type="entry name" value="GNAT_dom"/>
</dbReference>
<keyword evidence="3" id="KW-1185">Reference proteome</keyword>